<reference evidence="4" key="3">
    <citation type="submission" date="2018-10" db="EMBL/GenBank/DDBJ databases">
        <authorList>
            <person name="Whitman W."/>
            <person name="Huntemann M."/>
            <person name="Clum A."/>
            <person name="Pillay M."/>
            <person name="Palaniappan K."/>
            <person name="Varghese N."/>
            <person name="Mikhailova N."/>
            <person name="Stamatis D."/>
            <person name="Reddy T."/>
            <person name="Daum C."/>
            <person name="Shapiro N."/>
            <person name="Ivanova N."/>
            <person name="Kyrpides N."/>
            <person name="Woyke T."/>
        </authorList>
    </citation>
    <scope>NUCLEOTIDE SEQUENCE</scope>
    <source>
        <strain evidence="4">CGMCC 1.10124</strain>
    </source>
</reference>
<protein>
    <submittedName>
        <fullName evidence="4">Putative ribosomally synthesized peptide with SipW-like signal peptide</fullName>
    </submittedName>
</protein>
<feature type="compositionally biased region" description="Polar residues" evidence="1">
    <location>
        <begin position="733"/>
        <end position="746"/>
    </location>
</feature>
<evidence type="ECO:0000256" key="2">
    <source>
        <dbReference type="SAM" id="Phobius"/>
    </source>
</evidence>
<dbReference type="AlphaFoldDB" id="A0A3M0DVS1"/>
<dbReference type="Proteomes" id="UP000277326">
    <property type="component" value="Unassembled WGS sequence"/>
</dbReference>
<dbReference type="RefSeq" id="WP_121919574.1">
    <property type="nucleotide sequence ID" value="NZ_CP034145.1"/>
</dbReference>
<sequence length="761" mass="80527">MPDELELSRRKILAAVGSIGAASAGAGLGTSAFFSDQETFENNRLVAGELDLRVGYETHYSDWSADENDGLAGDVSMDGLDGGTLNDAAVGLPTQESVEGSPLIAVADGADADQFLDNTRTESFPTGFESIDTGTEIACDDDGDGLLAASGDRPVIQLSDVKPGDFGEVTITFAPCDNPGFVWANGRLVDAEENGLTEPEADDPDEGAGVELLDAVRAALWVDDGDNWQDADGAATERIVLSGTLREVLDVLTPAAEFGNVEAAQDGLLLPGDIPAEEGGGQGGNCFSAATAHNVVFAWWLPVDHANEIQTDAVTFDLGLYTEQCRHNRALPARRAFEIGEGVDTESGERFGLLDEVGFPELMVTEVDVSADPIEFTLDVPQSLDKDAGDRWELRFDADDDGTVDFRVVFDDFYYQEWDDEAGQWGPQQPVPADIETGVVDGIFVVRVPRDRLSDPFSFAGRVCYGEASPAGGDLCVAFTPEFDPTDGDGGTADDFQSIALGPAKVEGACCLSGDNVSAFRRYTCRIVEGTDQNGNKGDARSEAIAKCKQICAGIDGAGEGDCEFHEDQPCHPGGTAPSVENFDPSEVGDCTDCCATVDFDVDSPVPIYQVAIEARPCGGLGRDIASYDATGADDQTDFSLSDITEQGDPCVEKCQDIRIKLVPQDQSADEPRGAGCPNPSSVIVTKSFFPDDCGACCLAIKQNGVTPDCVLTVSKDCCERFGEPNNVNAVWTSSGTDCSDSNNNGIPDACEKQDDEGEAK</sequence>
<dbReference type="Proteomes" id="UP000282007">
    <property type="component" value="Chromosome"/>
</dbReference>
<accession>A0A3M0DVS1</accession>
<gene>
    <name evidence="4" type="ORF">ATH50_0869</name>
    <name evidence="3" type="ORF">DU502_04525</name>
</gene>
<dbReference type="EMBL" id="CP034145">
    <property type="protein sequence ID" value="AZH24694.1"/>
    <property type="molecule type" value="Genomic_DNA"/>
</dbReference>
<evidence type="ECO:0000313" key="4">
    <source>
        <dbReference type="EMBL" id="RMB23646.1"/>
    </source>
</evidence>
<evidence type="ECO:0000256" key="1">
    <source>
        <dbReference type="SAM" id="MobiDB-lite"/>
    </source>
</evidence>
<name>A0A3M0DVS1_9EURY</name>
<dbReference type="OrthoDB" id="137379at2157"/>
<dbReference type="NCBIfam" id="TIGR04088">
    <property type="entry name" value="cognate_SipW"/>
    <property type="match status" value="1"/>
</dbReference>
<evidence type="ECO:0000313" key="3">
    <source>
        <dbReference type="EMBL" id="AZH24694.1"/>
    </source>
</evidence>
<dbReference type="KEGG" id="haer:DU502_04525"/>
<keyword evidence="2" id="KW-0812">Transmembrane</keyword>
<feature type="region of interest" description="Disordered" evidence="1">
    <location>
        <begin position="733"/>
        <end position="761"/>
    </location>
</feature>
<keyword evidence="2" id="KW-0472">Membrane</keyword>
<dbReference type="EMBL" id="REFS01000002">
    <property type="protein sequence ID" value="RMB23646.1"/>
    <property type="molecule type" value="Genomic_DNA"/>
</dbReference>
<dbReference type="InterPro" id="IPR023833">
    <property type="entry name" value="Signal_pept_SipW-depend-type"/>
</dbReference>
<dbReference type="InterPro" id="IPR006311">
    <property type="entry name" value="TAT_signal"/>
</dbReference>
<dbReference type="PROSITE" id="PS51318">
    <property type="entry name" value="TAT"/>
    <property type="match status" value="1"/>
</dbReference>
<keyword evidence="2" id="KW-1133">Transmembrane helix</keyword>
<organism evidence="4 5">
    <name type="scientific">Haloplanus aerogenes</name>
    <dbReference type="NCBI Taxonomy" id="660522"/>
    <lineage>
        <taxon>Archaea</taxon>
        <taxon>Methanobacteriati</taxon>
        <taxon>Methanobacteriota</taxon>
        <taxon>Stenosarchaea group</taxon>
        <taxon>Halobacteria</taxon>
        <taxon>Halobacteriales</taxon>
        <taxon>Haloferacaceae</taxon>
        <taxon>Haloplanus</taxon>
    </lineage>
</organism>
<evidence type="ECO:0000313" key="5">
    <source>
        <dbReference type="Proteomes" id="UP000277326"/>
    </source>
</evidence>
<keyword evidence="6" id="KW-1185">Reference proteome</keyword>
<reference evidence="3 6" key="2">
    <citation type="submission" date="2018-07" db="EMBL/GenBank/DDBJ databases">
        <title>Genome sequences of Haloplanus aerogenes JCM 16430T.</title>
        <authorList>
            <person name="Kim Y.B."/>
            <person name="Roh S.W."/>
        </authorList>
    </citation>
    <scope>NUCLEOTIDE SEQUENCE [LARGE SCALE GENOMIC DNA]</scope>
    <source>
        <strain evidence="3 6">JCM 16430</strain>
    </source>
</reference>
<feature type="transmembrane region" description="Helical" evidence="2">
    <location>
        <begin position="12"/>
        <end position="34"/>
    </location>
</feature>
<proteinExistence type="predicted"/>
<evidence type="ECO:0000313" key="6">
    <source>
        <dbReference type="Proteomes" id="UP000282007"/>
    </source>
</evidence>
<dbReference type="GeneID" id="38470525"/>
<reference evidence="4 5" key="1">
    <citation type="journal article" date="2015" name="Stand. Genomic Sci.">
        <title>Genomic Encyclopedia of Bacterial and Archaeal Type Strains, Phase III: the genomes of soil and plant-associated and newly described type strains.</title>
        <authorList>
            <person name="Whitman W.B."/>
            <person name="Woyke T."/>
            <person name="Klenk H.P."/>
            <person name="Zhou Y."/>
            <person name="Lilburn T.G."/>
            <person name="Beck B.J."/>
            <person name="De Vos P."/>
            <person name="Vandamme P."/>
            <person name="Eisen J.A."/>
            <person name="Garrity G."/>
            <person name="Hugenholtz P."/>
            <person name="Kyrpides N.C."/>
        </authorList>
    </citation>
    <scope>NUCLEOTIDE SEQUENCE [LARGE SCALE GENOMIC DNA]</scope>
    <source>
        <strain evidence="4 5">CGMCC 1.10124</strain>
    </source>
</reference>